<sequence>MSGNIAPLPLPFVTNVTIDARSDDVHIQVDPALIFRYQIAPGEVIPDDQETGVSLLIQKGKAVSIITVLTGDRADQLVEALVTCIVRGDEDRVSRATALLERIERAVGAGFEAPLHVPGTMPDIERGNNAQTDNIEGLTEDGVPCCTQDDLS</sequence>
<protein>
    <submittedName>
        <fullName evidence="1">Uncharacterized protein</fullName>
    </submittedName>
</protein>
<accession>A0A0F9PIQ1</accession>
<name>A0A0F9PIQ1_9ZZZZ</name>
<comment type="caution">
    <text evidence="1">The sequence shown here is derived from an EMBL/GenBank/DDBJ whole genome shotgun (WGS) entry which is preliminary data.</text>
</comment>
<gene>
    <name evidence="1" type="ORF">LCGC14_1133490</name>
</gene>
<evidence type="ECO:0000313" key="1">
    <source>
        <dbReference type="EMBL" id="KKN00876.1"/>
    </source>
</evidence>
<proteinExistence type="predicted"/>
<dbReference type="AlphaFoldDB" id="A0A0F9PIQ1"/>
<reference evidence="1" key="1">
    <citation type="journal article" date="2015" name="Nature">
        <title>Complex archaea that bridge the gap between prokaryotes and eukaryotes.</title>
        <authorList>
            <person name="Spang A."/>
            <person name="Saw J.H."/>
            <person name="Jorgensen S.L."/>
            <person name="Zaremba-Niedzwiedzka K."/>
            <person name="Martijn J."/>
            <person name="Lind A.E."/>
            <person name="van Eijk R."/>
            <person name="Schleper C."/>
            <person name="Guy L."/>
            <person name="Ettema T.J."/>
        </authorList>
    </citation>
    <scope>NUCLEOTIDE SEQUENCE</scope>
</reference>
<organism evidence="1">
    <name type="scientific">marine sediment metagenome</name>
    <dbReference type="NCBI Taxonomy" id="412755"/>
    <lineage>
        <taxon>unclassified sequences</taxon>
        <taxon>metagenomes</taxon>
        <taxon>ecological metagenomes</taxon>
    </lineage>
</organism>
<dbReference type="EMBL" id="LAZR01005325">
    <property type="protein sequence ID" value="KKN00876.1"/>
    <property type="molecule type" value="Genomic_DNA"/>
</dbReference>